<evidence type="ECO:0000256" key="3">
    <source>
        <dbReference type="ARBA" id="ARBA00022741"/>
    </source>
</evidence>
<dbReference type="PROSITE" id="PS50893">
    <property type="entry name" value="ABC_TRANSPORTER_2"/>
    <property type="match status" value="2"/>
</dbReference>
<name>A0ABV9TXA1_9ACTN</name>
<dbReference type="PANTHER" id="PTHR43776">
    <property type="entry name" value="TRANSPORT ATP-BINDING PROTEIN"/>
    <property type="match status" value="1"/>
</dbReference>
<dbReference type="EMBL" id="JBHSIT010000003">
    <property type="protein sequence ID" value="MFC4908194.1"/>
    <property type="molecule type" value="Genomic_DNA"/>
</dbReference>
<evidence type="ECO:0000256" key="2">
    <source>
        <dbReference type="ARBA" id="ARBA00022448"/>
    </source>
</evidence>
<sequence>MLEVKDLVTRFPGHTAVDGVGFAVAAGETVALVGESGSGKSVTAMSVLNMVRAPGRVASGEVLFQGRDLLRLSESELRGVRGAKIGMVFQDPMSSLNPVMRIRDQITEGIRGMSARDARDRAVEVMTRVGIPDPEARLADYPHAFSGGMRQRVMIAMALANRPDLIIADEPTTALDVTVQAQIIDLLAELNRDLGTAVLLITHNLGVVARLCSRALVMRHGKIVEEGPVDGLFAEPRHEYTRALLAAVPRLDGPRDLPPAGDGAVLETRDVRMEFTSRRAFSRKASVVRALDGVSLSVAPGETLGLVGESGCGKSTFGKAVLGVHRPTGGTVTVNGVELGPRTERRIRGDVQMVFQDPYSSLNPRMTIGALLREPLDVHGYSGDRDARVAELLDLVGLDAAMADRYPHEFSGGQRQRVAIARALAVEPKLIVCDEAISALDVSLQAQIVALLGDLQRRLGLAYLFIAHDLAAVRQISHRVAVMYLGQVVELGPADALTGAPLHPYTAALLSAVPEPDPPLERRRERIVLTGDVPSPLAPPPGCRFHGRCPIGPSVHADRTVCATETPVLREIAPGRHVACHFAAETLAVAATGTEVPA</sequence>
<dbReference type="Pfam" id="PF00005">
    <property type="entry name" value="ABC_tran"/>
    <property type="match status" value="2"/>
</dbReference>
<proteinExistence type="inferred from homology"/>
<comment type="similarity">
    <text evidence="1">Belongs to the ABC transporter superfamily.</text>
</comment>
<dbReference type="Gene3D" id="3.40.50.300">
    <property type="entry name" value="P-loop containing nucleotide triphosphate hydrolases"/>
    <property type="match status" value="2"/>
</dbReference>
<dbReference type="SMART" id="SM00382">
    <property type="entry name" value="AAA"/>
    <property type="match status" value="2"/>
</dbReference>
<comment type="caution">
    <text evidence="6">The sequence shown here is derived from an EMBL/GenBank/DDBJ whole genome shotgun (WGS) entry which is preliminary data.</text>
</comment>
<evidence type="ECO:0000313" key="6">
    <source>
        <dbReference type="EMBL" id="MFC4908194.1"/>
    </source>
</evidence>
<dbReference type="InterPro" id="IPR017871">
    <property type="entry name" value="ABC_transporter-like_CS"/>
</dbReference>
<dbReference type="PROSITE" id="PS00211">
    <property type="entry name" value="ABC_TRANSPORTER_1"/>
    <property type="match status" value="2"/>
</dbReference>
<keyword evidence="2" id="KW-0813">Transport</keyword>
<feature type="domain" description="ABC transporter" evidence="5">
    <location>
        <begin position="271"/>
        <end position="510"/>
    </location>
</feature>
<dbReference type="InterPro" id="IPR050319">
    <property type="entry name" value="ABC_transp_ATP-bind"/>
</dbReference>
<dbReference type="NCBIfam" id="NF007739">
    <property type="entry name" value="PRK10419.1"/>
    <property type="match status" value="2"/>
</dbReference>
<dbReference type="PANTHER" id="PTHR43776:SF7">
    <property type="entry name" value="D,D-DIPEPTIDE TRANSPORT ATP-BINDING PROTEIN DDPF-RELATED"/>
    <property type="match status" value="1"/>
</dbReference>
<dbReference type="Proteomes" id="UP001595872">
    <property type="component" value="Unassembled WGS sequence"/>
</dbReference>
<dbReference type="Pfam" id="PF08352">
    <property type="entry name" value="oligo_HPY"/>
    <property type="match status" value="2"/>
</dbReference>
<dbReference type="NCBIfam" id="TIGR01727">
    <property type="entry name" value="oligo_HPY"/>
    <property type="match status" value="1"/>
</dbReference>
<dbReference type="NCBIfam" id="NF008453">
    <property type="entry name" value="PRK11308.1"/>
    <property type="match status" value="2"/>
</dbReference>
<feature type="domain" description="ABC transporter" evidence="5">
    <location>
        <begin position="2"/>
        <end position="245"/>
    </location>
</feature>
<gene>
    <name evidence="6" type="ORF">ACFPCY_12740</name>
</gene>
<dbReference type="RefSeq" id="WP_378254579.1">
    <property type="nucleotide sequence ID" value="NZ_JBHSIT010000003.1"/>
</dbReference>
<protein>
    <submittedName>
        <fullName evidence="6">Dipeptide ABC transporter ATP-binding protein</fullName>
    </submittedName>
</protein>
<evidence type="ECO:0000256" key="4">
    <source>
        <dbReference type="ARBA" id="ARBA00022840"/>
    </source>
</evidence>
<evidence type="ECO:0000256" key="1">
    <source>
        <dbReference type="ARBA" id="ARBA00005417"/>
    </source>
</evidence>
<keyword evidence="4 6" id="KW-0067">ATP-binding</keyword>
<dbReference type="InterPro" id="IPR003593">
    <property type="entry name" value="AAA+_ATPase"/>
</dbReference>
<dbReference type="InterPro" id="IPR027417">
    <property type="entry name" value="P-loop_NTPase"/>
</dbReference>
<keyword evidence="7" id="KW-1185">Reference proteome</keyword>
<dbReference type="GO" id="GO:0005524">
    <property type="term" value="F:ATP binding"/>
    <property type="evidence" value="ECO:0007669"/>
    <property type="project" value="UniProtKB-KW"/>
</dbReference>
<accession>A0ABV9TXA1</accession>
<organism evidence="6 7">
    <name type="scientific">Actinomadura gamaensis</name>
    <dbReference type="NCBI Taxonomy" id="1763541"/>
    <lineage>
        <taxon>Bacteria</taxon>
        <taxon>Bacillati</taxon>
        <taxon>Actinomycetota</taxon>
        <taxon>Actinomycetes</taxon>
        <taxon>Streptosporangiales</taxon>
        <taxon>Thermomonosporaceae</taxon>
        <taxon>Actinomadura</taxon>
    </lineage>
</organism>
<dbReference type="InterPro" id="IPR013563">
    <property type="entry name" value="Oligopep_ABC_C"/>
</dbReference>
<dbReference type="InterPro" id="IPR003439">
    <property type="entry name" value="ABC_transporter-like_ATP-bd"/>
</dbReference>
<dbReference type="CDD" id="cd03257">
    <property type="entry name" value="ABC_NikE_OppD_transporters"/>
    <property type="match status" value="2"/>
</dbReference>
<reference evidence="7" key="1">
    <citation type="journal article" date="2019" name="Int. J. Syst. Evol. Microbiol.">
        <title>The Global Catalogue of Microorganisms (GCM) 10K type strain sequencing project: providing services to taxonomists for standard genome sequencing and annotation.</title>
        <authorList>
            <consortium name="The Broad Institute Genomics Platform"/>
            <consortium name="The Broad Institute Genome Sequencing Center for Infectious Disease"/>
            <person name="Wu L."/>
            <person name="Ma J."/>
        </authorList>
    </citation>
    <scope>NUCLEOTIDE SEQUENCE [LARGE SCALE GENOMIC DNA]</scope>
    <source>
        <strain evidence="7">KLKA75</strain>
    </source>
</reference>
<evidence type="ECO:0000259" key="5">
    <source>
        <dbReference type="PROSITE" id="PS50893"/>
    </source>
</evidence>
<evidence type="ECO:0000313" key="7">
    <source>
        <dbReference type="Proteomes" id="UP001595872"/>
    </source>
</evidence>
<dbReference type="SUPFAM" id="SSF52540">
    <property type="entry name" value="P-loop containing nucleoside triphosphate hydrolases"/>
    <property type="match status" value="2"/>
</dbReference>
<keyword evidence="3" id="KW-0547">Nucleotide-binding</keyword>